<feature type="compositionally biased region" description="Low complexity" evidence="6">
    <location>
        <begin position="802"/>
        <end position="815"/>
    </location>
</feature>
<dbReference type="InterPro" id="IPR036890">
    <property type="entry name" value="HATPase_C_sf"/>
</dbReference>
<feature type="region of interest" description="Disordered" evidence="6">
    <location>
        <begin position="802"/>
        <end position="826"/>
    </location>
</feature>
<keyword evidence="3" id="KW-0227">DNA damage</keyword>
<gene>
    <name evidence="8" type="ORF">BQ4739_LOCUS1850</name>
</gene>
<evidence type="ECO:0000259" key="7">
    <source>
        <dbReference type="SMART" id="SM01340"/>
    </source>
</evidence>
<dbReference type="GO" id="GO:0016887">
    <property type="term" value="F:ATP hydrolysis activity"/>
    <property type="evidence" value="ECO:0007669"/>
    <property type="project" value="InterPro"/>
</dbReference>
<evidence type="ECO:0000256" key="5">
    <source>
        <dbReference type="ARBA" id="ARBA00023242"/>
    </source>
</evidence>
<dbReference type="Proteomes" id="UP000256970">
    <property type="component" value="Unassembled WGS sequence"/>
</dbReference>
<keyword evidence="5" id="KW-0539">Nucleus</keyword>
<dbReference type="InterPro" id="IPR014721">
    <property type="entry name" value="Ribsml_uS5_D2-typ_fold_subgr"/>
</dbReference>
<dbReference type="PROSITE" id="PS00058">
    <property type="entry name" value="DNA_MISMATCH_REPAIR_1"/>
    <property type="match status" value="1"/>
</dbReference>
<reference evidence="8 9" key="1">
    <citation type="submission" date="2016-10" db="EMBL/GenBank/DDBJ databases">
        <authorList>
            <person name="Cai Z."/>
        </authorList>
    </citation>
    <scope>NUCLEOTIDE SEQUENCE [LARGE SCALE GENOMIC DNA]</scope>
</reference>
<feature type="region of interest" description="Disordered" evidence="6">
    <location>
        <begin position="480"/>
        <end position="501"/>
    </location>
</feature>
<dbReference type="Gene3D" id="3.30.230.10">
    <property type="match status" value="1"/>
</dbReference>
<feature type="domain" description="DNA mismatch repair protein S5" evidence="7">
    <location>
        <begin position="222"/>
        <end position="353"/>
    </location>
</feature>
<dbReference type="CDD" id="cd16926">
    <property type="entry name" value="HATPase_MutL-MLH-PMS-like"/>
    <property type="match status" value="1"/>
</dbReference>
<keyword evidence="4" id="KW-0234">DNA repair</keyword>
<organism evidence="8 9">
    <name type="scientific">Tetradesmus obliquus</name>
    <name type="common">Green alga</name>
    <name type="synonym">Acutodesmus obliquus</name>
    <dbReference type="NCBI Taxonomy" id="3088"/>
    <lineage>
        <taxon>Eukaryota</taxon>
        <taxon>Viridiplantae</taxon>
        <taxon>Chlorophyta</taxon>
        <taxon>core chlorophytes</taxon>
        <taxon>Chlorophyceae</taxon>
        <taxon>CS clade</taxon>
        <taxon>Sphaeropleales</taxon>
        <taxon>Scenedesmaceae</taxon>
        <taxon>Tetradesmus</taxon>
    </lineage>
</organism>
<feature type="region of interest" description="Disordered" evidence="6">
    <location>
        <begin position="836"/>
        <end position="855"/>
    </location>
</feature>
<evidence type="ECO:0000313" key="9">
    <source>
        <dbReference type="Proteomes" id="UP000256970"/>
    </source>
</evidence>
<dbReference type="InterPro" id="IPR014762">
    <property type="entry name" value="DNA_mismatch_repair_CS"/>
</dbReference>
<evidence type="ECO:0000256" key="2">
    <source>
        <dbReference type="ARBA" id="ARBA00006082"/>
    </source>
</evidence>
<dbReference type="Pfam" id="PF01119">
    <property type="entry name" value="DNA_mis_repair"/>
    <property type="match status" value="1"/>
</dbReference>
<dbReference type="Pfam" id="PF16413">
    <property type="entry name" value="Mlh1_C"/>
    <property type="match status" value="1"/>
</dbReference>
<name>A0A383V9C2_TETOB</name>
<evidence type="ECO:0000256" key="6">
    <source>
        <dbReference type="SAM" id="MobiDB-lite"/>
    </source>
</evidence>
<dbReference type="GO" id="GO:0030983">
    <property type="term" value="F:mismatched DNA binding"/>
    <property type="evidence" value="ECO:0007669"/>
    <property type="project" value="InterPro"/>
</dbReference>
<comment type="subcellular location">
    <subcellularLocation>
        <location evidence="1">Nucleus</location>
    </subcellularLocation>
</comment>
<dbReference type="SMART" id="SM01340">
    <property type="entry name" value="DNA_mis_repair"/>
    <property type="match status" value="1"/>
</dbReference>
<dbReference type="GO" id="GO:0032389">
    <property type="term" value="C:MutLalpha complex"/>
    <property type="evidence" value="ECO:0007669"/>
    <property type="project" value="TreeGrafter"/>
</dbReference>
<dbReference type="InterPro" id="IPR032189">
    <property type="entry name" value="Mlh1_C"/>
</dbReference>
<dbReference type="AlphaFoldDB" id="A0A383V9C2"/>
<dbReference type="GO" id="GO:0005524">
    <property type="term" value="F:ATP binding"/>
    <property type="evidence" value="ECO:0007669"/>
    <property type="project" value="InterPro"/>
</dbReference>
<dbReference type="PANTHER" id="PTHR10073:SF12">
    <property type="entry name" value="DNA MISMATCH REPAIR PROTEIN MLH1"/>
    <property type="match status" value="1"/>
</dbReference>
<evidence type="ECO:0000256" key="3">
    <source>
        <dbReference type="ARBA" id="ARBA00022763"/>
    </source>
</evidence>
<dbReference type="PANTHER" id="PTHR10073">
    <property type="entry name" value="DNA MISMATCH REPAIR PROTEIN MLH, PMS, MUTL"/>
    <property type="match status" value="1"/>
</dbReference>
<dbReference type="EMBL" id="FNXT01000138">
    <property type="protein sequence ID" value="SZX61349.1"/>
    <property type="molecule type" value="Genomic_DNA"/>
</dbReference>
<dbReference type="InterPro" id="IPR013507">
    <property type="entry name" value="DNA_mismatch_S5_2-like"/>
</dbReference>
<dbReference type="Gene3D" id="3.30.565.10">
    <property type="entry name" value="Histidine kinase-like ATPase, C-terminal domain"/>
    <property type="match status" value="1"/>
</dbReference>
<protein>
    <recommendedName>
        <fullName evidence="7">DNA mismatch repair protein S5 domain-containing protein</fullName>
    </recommendedName>
</protein>
<dbReference type="GO" id="GO:0006298">
    <property type="term" value="P:mismatch repair"/>
    <property type="evidence" value="ECO:0007669"/>
    <property type="project" value="InterPro"/>
</dbReference>
<dbReference type="InterPro" id="IPR020568">
    <property type="entry name" value="Ribosomal_Su5_D2-typ_SF"/>
</dbReference>
<feature type="compositionally biased region" description="Low complexity" evidence="6">
    <location>
        <begin position="387"/>
        <end position="447"/>
    </location>
</feature>
<accession>A0A383V9C2</accession>
<evidence type="ECO:0000256" key="4">
    <source>
        <dbReference type="ARBA" id="ARBA00023204"/>
    </source>
</evidence>
<dbReference type="InterPro" id="IPR002099">
    <property type="entry name" value="MutL/Mlh/PMS"/>
</dbReference>
<dbReference type="FunFam" id="3.30.230.10:FF:000014">
    <property type="entry name" value="DNA mismatch repair protein Mlh1"/>
    <property type="match status" value="1"/>
</dbReference>
<sequence length="920" mass="97737">MASQPAAVPAAIQRLDDAVVHRIAAGEVVQRPASALKEMLENSLDAGARHITVVLKEGGLKYMQIQDDGCGVRLEDMPILCHRHTTSKLRAYEDLDTISTLGFRGEALASISFVSHVTVTTMTASMQHGYRVRYSDGEMLPPGPKPVAAVPGTSIIVEDMFYNMLPRKRAFRPGPEEHNLCLDVLQKYAIYKAGSAGFTLKRQGEARSDLHTLPTSPRLDVIRSLLGPDLAASLLPLQLTGGSGDVSAAVPLDGPLGFKVDGFVSNLTHIGRRSTLILFINGRPVDQGQLKRALEAVYVAQNPKANKPWVFLDLQLPPRHVEVNVHPTKKEVGFLHQQEVIDAVCGAVEGVLRASMNSRSFAVNKPSLLAAPPAAAAAAAATAEEPGEAAAAAADQQDAEAASRPASARPGSATAAAGTSQRPPSSSSKSQSTAATQQQTPQTQPYYRPEKLVRTDHRSQTIDGFLVSQASAAAVASAAAAAPRRRSSAAAGRSSVGGAADGDAGDGAVLLSNAALHLQAAAAEEAAAAAEWQQQQQGADRQGQQAPQQQQQQQQQMFMLRAARQPKLPPVVTQLSSVHELLDEVAAAVHGELQELFRQHTWVGMADDRLALLQHGTRLYLVDTSAISRDLFRQLLLARWEAPRVMALAEPLPVRQLMAAALQLEEAAGRWQPEPGSSRQELCELVEALLTQKAEMLQEYVGLTFSSNPKAAAAAAQQDADLPGDQQQQQQVGLHLTGLPLLLDGYVPDLASLPQLVLQLVRDVDWDTEQACFSSLASVLAGFYALQPLLLPSKQERAAATSAGSAAAGGSSRPADAAEDGVGSVQPMDIDGEAAAAAAAGPSVDAPTRVPPGKAAASAAAGGLLGAHRDQQQREWLLRHVVMPGVKAMYRPPKERARDGSVLLLTSMEKLYRVFERCGW</sequence>
<dbReference type="STRING" id="3088.A0A383V9C2"/>
<dbReference type="GO" id="GO:0140664">
    <property type="term" value="F:ATP-dependent DNA damage sensor activity"/>
    <property type="evidence" value="ECO:0007669"/>
    <property type="project" value="InterPro"/>
</dbReference>
<feature type="region of interest" description="Disordered" evidence="6">
    <location>
        <begin position="387"/>
        <end position="449"/>
    </location>
</feature>
<dbReference type="InterPro" id="IPR038973">
    <property type="entry name" value="MutL/Mlh/Pms-like"/>
</dbReference>
<evidence type="ECO:0000313" key="8">
    <source>
        <dbReference type="EMBL" id="SZX61349.1"/>
    </source>
</evidence>
<comment type="similarity">
    <text evidence="2">Belongs to the DNA mismatch repair MutL/HexB family.</text>
</comment>
<dbReference type="NCBIfam" id="TIGR00585">
    <property type="entry name" value="mutl"/>
    <property type="match status" value="1"/>
</dbReference>
<feature type="region of interest" description="Disordered" evidence="6">
    <location>
        <begin position="531"/>
        <end position="557"/>
    </location>
</feature>
<dbReference type="FunFam" id="3.30.565.10:FF:000003">
    <property type="entry name" value="DNA mismatch repair endonuclease MutL"/>
    <property type="match status" value="1"/>
</dbReference>
<proteinExistence type="inferred from homology"/>
<dbReference type="SUPFAM" id="SSF54211">
    <property type="entry name" value="Ribosomal protein S5 domain 2-like"/>
    <property type="match status" value="1"/>
</dbReference>
<keyword evidence="9" id="KW-1185">Reference proteome</keyword>
<dbReference type="Pfam" id="PF13589">
    <property type="entry name" value="HATPase_c_3"/>
    <property type="match status" value="1"/>
</dbReference>
<evidence type="ECO:0000256" key="1">
    <source>
        <dbReference type="ARBA" id="ARBA00004123"/>
    </source>
</evidence>
<dbReference type="SUPFAM" id="SSF55874">
    <property type="entry name" value="ATPase domain of HSP90 chaperone/DNA topoisomerase II/histidine kinase"/>
    <property type="match status" value="1"/>
</dbReference>